<feature type="compositionally biased region" description="Basic and acidic residues" evidence="1">
    <location>
        <begin position="144"/>
        <end position="155"/>
    </location>
</feature>
<gene>
    <name evidence="2" type="ORF">UY3_05506</name>
</gene>
<dbReference type="AlphaFoldDB" id="M7BJD3"/>
<proteinExistence type="predicted"/>
<dbReference type="EMBL" id="KB522661">
    <property type="protein sequence ID" value="EMP37299.1"/>
    <property type="molecule type" value="Genomic_DNA"/>
</dbReference>
<evidence type="ECO:0000313" key="3">
    <source>
        <dbReference type="Proteomes" id="UP000031443"/>
    </source>
</evidence>
<evidence type="ECO:0000313" key="2">
    <source>
        <dbReference type="EMBL" id="EMP37299.1"/>
    </source>
</evidence>
<evidence type="ECO:0000256" key="1">
    <source>
        <dbReference type="SAM" id="MobiDB-lite"/>
    </source>
</evidence>
<sequence>MQEVQQIKGNEHFPIHQDLNNVPQHNLKSRKPFRTHALNLPQCDFDPDEQGQCSPDIATVLPKLLLISRITHSFRFSTLYFGHLSCSLPMPSPVTPEEKVKEFSPDVLHVGGGKLLYTIRTKVLDHVKKGRTGDHLKGRHVPAPKKENEGQRVET</sequence>
<protein>
    <submittedName>
        <fullName evidence="2">Uncharacterized protein</fullName>
    </submittedName>
</protein>
<accession>M7BJD3</accession>
<organism evidence="2 3">
    <name type="scientific">Chelonia mydas</name>
    <name type="common">Green sea-turtle</name>
    <name type="synonym">Chelonia agassizi</name>
    <dbReference type="NCBI Taxonomy" id="8469"/>
    <lineage>
        <taxon>Eukaryota</taxon>
        <taxon>Metazoa</taxon>
        <taxon>Chordata</taxon>
        <taxon>Craniata</taxon>
        <taxon>Vertebrata</taxon>
        <taxon>Euteleostomi</taxon>
        <taxon>Archelosauria</taxon>
        <taxon>Testudinata</taxon>
        <taxon>Testudines</taxon>
        <taxon>Cryptodira</taxon>
        <taxon>Durocryptodira</taxon>
        <taxon>Americhelydia</taxon>
        <taxon>Chelonioidea</taxon>
        <taxon>Cheloniidae</taxon>
        <taxon>Chelonia</taxon>
    </lineage>
</organism>
<keyword evidence="3" id="KW-1185">Reference proteome</keyword>
<reference evidence="3" key="1">
    <citation type="journal article" date="2013" name="Nat. Genet.">
        <title>The draft genomes of soft-shell turtle and green sea turtle yield insights into the development and evolution of the turtle-specific body plan.</title>
        <authorList>
            <person name="Wang Z."/>
            <person name="Pascual-Anaya J."/>
            <person name="Zadissa A."/>
            <person name="Li W."/>
            <person name="Niimura Y."/>
            <person name="Huang Z."/>
            <person name="Li C."/>
            <person name="White S."/>
            <person name="Xiong Z."/>
            <person name="Fang D."/>
            <person name="Wang B."/>
            <person name="Ming Y."/>
            <person name="Chen Y."/>
            <person name="Zheng Y."/>
            <person name="Kuraku S."/>
            <person name="Pignatelli M."/>
            <person name="Herrero J."/>
            <person name="Beal K."/>
            <person name="Nozawa M."/>
            <person name="Li Q."/>
            <person name="Wang J."/>
            <person name="Zhang H."/>
            <person name="Yu L."/>
            <person name="Shigenobu S."/>
            <person name="Wang J."/>
            <person name="Liu J."/>
            <person name="Flicek P."/>
            <person name="Searle S."/>
            <person name="Wang J."/>
            <person name="Kuratani S."/>
            <person name="Yin Y."/>
            <person name="Aken B."/>
            <person name="Zhang G."/>
            <person name="Irie N."/>
        </authorList>
    </citation>
    <scope>NUCLEOTIDE SEQUENCE [LARGE SCALE GENOMIC DNA]</scope>
</reference>
<dbReference type="Proteomes" id="UP000031443">
    <property type="component" value="Unassembled WGS sequence"/>
</dbReference>
<feature type="region of interest" description="Disordered" evidence="1">
    <location>
        <begin position="129"/>
        <end position="155"/>
    </location>
</feature>
<name>M7BJD3_CHEMY</name>